<organism evidence="8 9">
    <name type="scientific">Candidatus Copromonas faecavium</name>
    <name type="common">nom. illeg.</name>
    <dbReference type="NCBI Taxonomy" id="2840740"/>
    <lineage>
        <taxon>Bacteria</taxon>
        <taxon>Bacillati</taxon>
        <taxon>Bacillota</taxon>
        <taxon>Clostridia</taxon>
        <taxon>Lachnospirales</taxon>
        <taxon>Lachnospiraceae</taxon>
        <taxon>Candidatus Copromonas (nom. illeg.)</taxon>
    </lineage>
</organism>
<dbReference type="PANTHER" id="PTHR43478:SF1">
    <property type="entry name" value="NA+_H+ ANTIPORTER NHAC-LIKE C-TERMINAL DOMAIN-CONTAINING PROTEIN"/>
    <property type="match status" value="1"/>
</dbReference>
<keyword evidence="4 6" id="KW-1133">Transmembrane helix</keyword>
<evidence type="ECO:0000313" key="8">
    <source>
        <dbReference type="EMBL" id="HIR04775.1"/>
    </source>
</evidence>
<proteinExistence type="predicted"/>
<keyword evidence="3 6" id="KW-0812">Transmembrane</keyword>
<accession>A0A9D1A3C5</accession>
<dbReference type="EMBL" id="DVGC01000009">
    <property type="protein sequence ID" value="HIR04775.1"/>
    <property type="molecule type" value="Genomic_DNA"/>
</dbReference>
<evidence type="ECO:0000256" key="3">
    <source>
        <dbReference type="ARBA" id="ARBA00022692"/>
    </source>
</evidence>
<feature type="transmembrane region" description="Helical" evidence="6">
    <location>
        <begin position="374"/>
        <end position="394"/>
    </location>
</feature>
<keyword evidence="5 6" id="KW-0472">Membrane</keyword>
<name>A0A9D1A3C5_9FIRM</name>
<evidence type="ECO:0000259" key="7">
    <source>
        <dbReference type="Pfam" id="PF03553"/>
    </source>
</evidence>
<evidence type="ECO:0000256" key="1">
    <source>
        <dbReference type="ARBA" id="ARBA00004651"/>
    </source>
</evidence>
<feature type="transmembrane region" description="Helical" evidence="6">
    <location>
        <begin position="336"/>
        <end position="354"/>
    </location>
</feature>
<evidence type="ECO:0000256" key="2">
    <source>
        <dbReference type="ARBA" id="ARBA00022475"/>
    </source>
</evidence>
<feature type="transmembrane region" description="Helical" evidence="6">
    <location>
        <begin position="188"/>
        <end position="211"/>
    </location>
</feature>
<feature type="transmembrane region" description="Helical" evidence="6">
    <location>
        <begin position="490"/>
        <end position="507"/>
    </location>
</feature>
<evidence type="ECO:0000256" key="4">
    <source>
        <dbReference type="ARBA" id="ARBA00022989"/>
    </source>
</evidence>
<feature type="transmembrane region" description="Helical" evidence="6">
    <location>
        <begin position="65"/>
        <end position="91"/>
    </location>
</feature>
<sequence>MEVNYGILSIIPPIVAIALCFATKQVLVSMFAGLFAGALIICNFNPFGAVAYSLDALAVNLQENIILFLFTMFMGVGIAFIWRLGGSHALASAAMRKFKKRRSVCLGTWGLGMCCSVNDCLVSAVDGNVFRDICKEYRISSEKFSYVLDATAAPSAALFISDWIAYQISMIGQGLDAAGITGLTPVSAYINGLPFNMYSIFTLIFVGLLMYTGRDYGPMLKAEVRALTTGQFTKPGAKPMLDVGSELGEAKKTKPMIRSFVLPIAIAFAVIIFGIIYTGMTNPDRTGSDIMSILDACDATLALYWGSFAMALTGIVLALSTRILTFEETMNTVIDGFKLMATTGAILVMAWSLASVTQNLGLGDFVATYVGGNVPTGLLPLLVLVCSCLVAFATGTSWGTMAIMTPLAIQLGYSVTGDILFSTGMTGAVLSGAIFGDHCSPVSDTTVMASIFSGADHLDHVATQVPYSLTVISVIAVLYLIFGFTEISPFILLPIGIVALYFLQILLHKYFMKKYNIDPNYTKYMTEEHQLS</sequence>
<reference evidence="8" key="2">
    <citation type="journal article" date="2021" name="PeerJ">
        <title>Extensive microbial diversity within the chicken gut microbiome revealed by metagenomics and culture.</title>
        <authorList>
            <person name="Gilroy R."/>
            <person name="Ravi A."/>
            <person name="Getino M."/>
            <person name="Pursley I."/>
            <person name="Horton D.L."/>
            <person name="Alikhan N.F."/>
            <person name="Baker D."/>
            <person name="Gharbi K."/>
            <person name="Hall N."/>
            <person name="Watson M."/>
            <person name="Adriaenssens E.M."/>
            <person name="Foster-Nyarko E."/>
            <person name="Jarju S."/>
            <person name="Secka A."/>
            <person name="Antonio M."/>
            <person name="Oren A."/>
            <person name="Chaudhuri R.R."/>
            <person name="La Ragione R."/>
            <person name="Hildebrand F."/>
            <person name="Pallen M.J."/>
        </authorList>
    </citation>
    <scope>NUCLEOTIDE SEQUENCE</scope>
    <source>
        <strain evidence="8">CHK180-2868</strain>
    </source>
</reference>
<feature type="transmembrane region" description="Helical" evidence="6">
    <location>
        <begin position="146"/>
        <end position="168"/>
    </location>
</feature>
<protein>
    <submittedName>
        <fullName evidence="8">Na+/H+ antiporter NhaC family protein</fullName>
    </submittedName>
</protein>
<evidence type="ECO:0000256" key="6">
    <source>
        <dbReference type="SAM" id="Phobius"/>
    </source>
</evidence>
<feature type="transmembrane region" description="Helical" evidence="6">
    <location>
        <begin position="301"/>
        <end position="324"/>
    </location>
</feature>
<feature type="transmembrane region" description="Helical" evidence="6">
    <location>
        <begin position="260"/>
        <end position="281"/>
    </location>
</feature>
<dbReference type="Proteomes" id="UP000824250">
    <property type="component" value="Unassembled WGS sequence"/>
</dbReference>
<dbReference type="GO" id="GO:0005886">
    <property type="term" value="C:plasma membrane"/>
    <property type="evidence" value="ECO:0007669"/>
    <property type="project" value="UniProtKB-SubCell"/>
</dbReference>
<reference evidence="8" key="1">
    <citation type="submission" date="2020-10" db="EMBL/GenBank/DDBJ databases">
        <authorList>
            <person name="Gilroy R."/>
        </authorList>
    </citation>
    <scope>NUCLEOTIDE SEQUENCE</scope>
    <source>
        <strain evidence="8">CHK180-2868</strain>
    </source>
</reference>
<feature type="transmembrane region" description="Helical" evidence="6">
    <location>
        <begin position="465"/>
        <end position="484"/>
    </location>
</feature>
<evidence type="ECO:0000313" key="9">
    <source>
        <dbReference type="Proteomes" id="UP000824250"/>
    </source>
</evidence>
<dbReference type="AlphaFoldDB" id="A0A9D1A3C5"/>
<gene>
    <name evidence="8" type="ORF">IAB28_02240</name>
</gene>
<feature type="transmembrane region" description="Helical" evidence="6">
    <location>
        <begin position="30"/>
        <end position="53"/>
    </location>
</feature>
<keyword evidence="2" id="KW-1003">Cell membrane</keyword>
<dbReference type="InterPro" id="IPR018461">
    <property type="entry name" value="Na/H_Antiport_NhaC-like_C"/>
</dbReference>
<comment type="caution">
    <text evidence="8">The sequence shown here is derived from an EMBL/GenBank/DDBJ whole genome shotgun (WGS) entry which is preliminary data.</text>
</comment>
<dbReference type="PANTHER" id="PTHR43478">
    <property type="entry name" value="NA+/H+ ANTIPORTER-RELATED"/>
    <property type="match status" value="1"/>
</dbReference>
<feature type="transmembrane region" description="Helical" evidence="6">
    <location>
        <begin position="6"/>
        <end position="23"/>
    </location>
</feature>
<comment type="subcellular location">
    <subcellularLocation>
        <location evidence="1">Cell membrane</location>
        <topology evidence="1">Multi-pass membrane protein</topology>
    </subcellularLocation>
</comment>
<feature type="domain" description="Na+/H+ antiporter NhaC-like C-terminal" evidence="7">
    <location>
        <begin position="161"/>
        <end position="484"/>
    </location>
</feature>
<dbReference type="Pfam" id="PF03553">
    <property type="entry name" value="Na_H_antiporter"/>
    <property type="match status" value="1"/>
</dbReference>
<evidence type="ECO:0000256" key="5">
    <source>
        <dbReference type="ARBA" id="ARBA00023136"/>
    </source>
</evidence>